<evidence type="ECO:0000256" key="1">
    <source>
        <dbReference type="ARBA" id="ARBA00022516"/>
    </source>
</evidence>
<keyword evidence="5 7" id="KW-0594">Phospholipid biosynthesis</keyword>
<dbReference type="EC" id="2.7.8.5" evidence="7"/>
<evidence type="ECO:0000313" key="9">
    <source>
        <dbReference type="Proteomes" id="UP001489004"/>
    </source>
</evidence>
<organism evidence="8 9">
    <name type="scientific">[Myrmecia] bisecta</name>
    <dbReference type="NCBI Taxonomy" id="41462"/>
    <lineage>
        <taxon>Eukaryota</taxon>
        <taxon>Viridiplantae</taxon>
        <taxon>Chlorophyta</taxon>
        <taxon>core chlorophytes</taxon>
        <taxon>Trebouxiophyceae</taxon>
        <taxon>Trebouxiales</taxon>
        <taxon>Trebouxiaceae</taxon>
        <taxon>Myrmecia</taxon>
    </lineage>
</organism>
<gene>
    <name evidence="8" type="ORF">WJX72_001915</name>
</gene>
<keyword evidence="9" id="KW-1185">Reference proteome</keyword>
<evidence type="ECO:0000256" key="4">
    <source>
        <dbReference type="ARBA" id="ARBA00023098"/>
    </source>
</evidence>
<comment type="catalytic activity">
    <reaction evidence="7">
        <text>a CDP-1,2-diacyl-sn-glycerol + sn-glycerol 3-phosphate = a 1,2-diacyl-sn-glycero-3-phospho-(1'-sn-glycero-3'-phosphate) + CMP + H(+)</text>
        <dbReference type="Rhea" id="RHEA:12593"/>
        <dbReference type="ChEBI" id="CHEBI:15378"/>
        <dbReference type="ChEBI" id="CHEBI:57597"/>
        <dbReference type="ChEBI" id="CHEBI:58332"/>
        <dbReference type="ChEBI" id="CHEBI:60110"/>
        <dbReference type="ChEBI" id="CHEBI:60377"/>
        <dbReference type="EC" id="2.7.8.5"/>
    </reaction>
</comment>
<keyword evidence="7" id="KW-0067">ATP-binding</keyword>
<evidence type="ECO:0000256" key="3">
    <source>
        <dbReference type="ARBA" id="ARBA00022737"/>
    </source>
</evidence>
<keyword evidence="3" id="KW-0677">Repeat</keyword>
<dbReference type="GO" id="GO:0008444">
    <property type="term" value="F:CDP-diacylglycerol-glycerol-3-phosphate 3-phosphatidyltransferase activity"/>
    <property type="evidence" value="ECO:0007669"/>
    <property type="project" value="UniProtKB-EC"/>
</dbReference>
<dbReference type="PANTHER" id="PTHR12586:SF1">
    <property type="entry name" value="CDP-DIACYLGLYCEROL--GLYCEROL-3-PHOSPHATE 3-PHOSPHATIDYLTRANSFERASE, MITOCHONDRIAL"/>
    <property type="match status" value="1"/>
</dbReference>
<dbReference type="Gene3D" id="3.30.870.10">
    <property type="entry name" value="Endonuclease Chain A"/>
    <property type="match status" value="1"/>
</dbReference>
<dbReference type="PANTHER" id="PTHR12586">
    <property type="entry name" value="CDP-DIACYLGLYCEROL--SERINE O-PHOSPHATIDYLTRANSFERASE"/>
    <property type="match status" value="1"/>
</dbReference>
<evidence type="ECO:0000256" key="5">
    <source>
        <dbReference type="ARBA" id="ARBA00023209"/>
    </source>
</evidence>
<evidence type="ECO:0000256" key="7">
    <source>
        <dbReference type="RuleBase" id="RU365024"/>
    </source>
</evidence>
<keyword evidence="7" id="KW-0547">Nucleotide-binding</keyword>
<keyword evidence="6 7" id="KW-1208">Phospholipid metabolism</keyword>
<dbReference type="Proteomes" id="UP001489004">
    <property type="component" value="Unassembled WGS sequence"/>
</dbReference>
<dbReference type="GO" id="GO:0005739">
    <property type="term" value="C:mitochondrion"/>
    <property type="evidence" value="ECO:0007669"/>
    <property type="project" value="UniProtKB-SubCell"/>
</dbReference>
<accession>A0AAW1QB15</accession>
<dbReference type="EMBL" id="JALJOR010000004">
    <property type="protein sequence ID" value="KAK9817767.1"/>
    <property type="molecule type" value="Genomic_DNA"/>
</dbReference>
<keyword evidence="2 7" id="KW-0808">Transferase</keyword>
<sequence length="140" mass="15694">MSGFIPTAYSLLEHSTWVRLCRAWAARGASEGGTTRELLEYERPGWEFHAKGIWYTPAGEKWPIATAIGSPNYGYRSLHRDLEAQLIIVTVNPRLRQAMAGEVAALTAHAQQVDEQRFLGPGRRASRAARLAVRMLRSFL</sequence>
<comment type="subcellular location">
    <subcellularLocation>
        <location evidence="7">Mitochondrion</location>
    </subcellularLocation>
</comment>
<comment type="caution">
    <text evidence="8">The sequence shown here is derived from an EMBL/GenBank/DDBJ whole genome shotgun (WGS) entry which is preliminary data.</text>
</comment>
<comment type="function">
    <text evidence="7">Functions in the biosynthesis of the anionic phospholipids phosphatidylglycerol and cardiolipin.</text>
</comment>
<protein>
    <recommendedName>
        <fullName evidence="7">CDP-diacylglycerol--glycerol-3-phosphate 3-phosphatidyltransferase</fullName>
        <ecNumber evidence="7">2.7.8.5</ecNumber>
    </recommendedName>
</protein>
<keyword evidence="4 7" id="KW-0443">Lipid metabolism</keyword>
<name>A0AAW1QB15_9CHLO</name>
<dbReference type="GO" id="GO:0032049">
    <property type="term" value="P:cardiolipin biosynthetic process"/>
    <property type="evidence" value="ECO:0007669"/>
    <property type="project" value="InterPro"/>
</dbReference>
<reference evidence="8 9" key="1">
    <citation type="journal article" date="2024" name="Nat. Commun.">
        <title>Phylogenomics reveals the evolutionary origins of lichenization in chlorophyte algae.</title>
        <authorList>
            <person name="Puginier C."/>
            <person name="Libourel C."/>
            <person name="Otte J."/>
            <person name="Skaloud P."/>
            <person name="Haon M."/>
            <person name="Grisel S."/>
            <person name="Petersen M."/>
            <person name="Berrin J.G."/>
            <person name="Delaux P.M."/>
            <person name="Dal Grande F."/>
            <person name="Keller J."/>
        </authorList>
    </citation>
    <scope>NUCLEOTIDE SEQUENCE [LARGE SCALE GENOMIC DNA]</scope>
    <source>
        <strain evidence="8 9">SAG 2043</strain>
    </source>
</reference>
<dbReference type="InterPro" id="IPR016270">
    <property type="entry name" value="PGS1"/>
</dbReference>
<proteinExistence type="inferred from homology"/>
<evidence type="ECO:0000256" key="2">
    <source>
        <dbReference type="ARBA" id="ARBA00022679"/>
    </source>
</evidence>
<keyword evidence="1 7" id="KW-0444">Lipid biosynthesis</keyword>
<dbReference type="GO" id="GO:0005524">
    <property type="term" value="F:ATP binding"/>
    <property type="evidence" value="ECO:0007669"/>
    <property type="project" value="UniProtKB-KW"/>
</dbReference>
<dbReference type="AlphaFoldDB" id="A0AAW1QB15"/>
<comment type="pathway">
    <text evidence="7">Phospholipid metabolism; phosphatidylglycerol biosynthesis; phosphatidylglycerol from CDP-diacylglycerol: step 1/2.</text>
</comment>
<keyword evidence="7" id="KW-0496">Mitochondrion</keyword>
<evidence type="ECO:0000313" key="8">
    <source>
        <dbReference type="EMBL" id="KAK9817767.1"/>
    </source>
</evidence>
<comment type="similarity">
    <text evidence="7">Belongs to the CDP-alcohol phosphatidyltransferase class-II family.</text>
</comment>
<evidence type="ECO:0000256" key="6">
    <source>
        <dbReference type="ARBA" id="ARBA00023264"/>
    </source>
</evidence>